<dbReference type="Gene3D" id="1.10.150.50">
    <property type="entry name" value="Transcription Factor, Ets-1"/>
    <property type="match status" value="1"/>
</dbReference>
<dbReference type="AlphaFoldDB" id="A0A2P6U361"/>
<keyword evidence="1" id="KW-0175">Coiled coil</keyword>
<keyword evidence="4" id="KW-0966">Cell projection</keyword>
<dbReference type="InterPro" id="IPR013761">
    <property type="entry name" value="SAM/pointed_sf"/>
</dbReference>
<dbReference type="Proteomes" id="UP000239899">
    <property type="component" value="Unassembled WGS sequence"/>
</dbReference>
<feature type="region of interest" description="Disordered" evidence="2">
    <location>
        <begin position="1"/>
        <end position="33"/>
    </location>
</feature>
<feature type="compositionally biased region" description="Low complexity" evidence="2">
    <location>
        <begin position="144"/>
        <end position="158"/>
    </location>
</feature>
<dbReference type="PROSITE" id="PS50105">
    <property type="entry name" value="SAM_DOMAIN"/>
    <property type="match status" value="1"/>
</dbReference>
<keyword evidence="5" id="KW-1185">Reference proteome</keyword>
<sequence>MEAKRGTPTASVPGSRPGSASPSKQPARPASAGRPLLEVRVARQFEKDPADWTVLEVCDWLEIIGLGQYRRRFVHHAVCGSLLLALGPEELKTELGIGPLGHREGLLTAIHDLDSYWAQRQAEGSKEGYTEGSQDGDWEIRAGRSSARGSGRASGNRSPSPPVVAGDYGLQRAYAQRARLMRDLEKAEAREAQRLKAAEQAQRVAGQAADEVRKLQASICELDRSLGWQGAAAEQRFDPLDVHGAVAWQPAGTQRAAPRPRGRPGSASALLLGGGSPGGSAGGGGTMSPLSRRIMESSGAGGSFLQRLERDIEQRQAARTVRQARAGRYVGGSAEQLAEREQERRALSFVRELVETRNDELAQALASGDPERVAQACGEIAEAYQQELGLSDDAAAAVKRLDSPAKRVTRLAGAMRSAQFMARLQQDLATRETRLQELQYKYFKLEQGNSAEQQEKADAAAAQSHFVQLGWTADDLCPAPGDESAGCDKLLGVLLKRAAALQEARQRGKPGVDWDQPEWKRDRLDELQAERNAQLAAAMAEQAAAEAAEEAATPASKRGLLPLPKRKELPQVCVVPGEHLKQTVELLAGCRPAEVALLQSLTGYRKLLMSWRAVRGQKFVAFTRRDLEARKIKATELERQLYPDASRKLSKAEQDAFYDRLFADTERRARNRDELAEKAKADALAKLMKSAPAPRRRPASAAAGSAPQSGA</sequence>
<organism evidence="4 5">
    <name type="scientific">Chlorella sorokiniana</name>
    <name type="common">Freshwater green alga</name>
    <dbReference type="NCBI Taxonomy" id="3076"/>
    <lineage>
        <taxon>Eukaryota</taxon>
        <taxon>Viridiplantae</taxon>
        <taxon>Chlorophyta</taxon>
        <taxon>core chlorophytes</taxon>
        <taxon>Trebouxiophyceae</taxon>
        <taxon>Chlorellales</taxon>
        <taxon>Chlorellaceae</taxon>
        <taxon>Chlorella clade</taxon>
        <taxon>Chlorella</taxon>
    </lineage>
</organism>
<keyword evidence="4" id="KW-0282">Flagellum</keyword>
<feature type="region of interest" description="Disordered" evidence="2">
    <location>
        <begin position="144"/>
        <end position="166"/>
    </location>
</feature>
<feature type="coiled-coil region" evidence="1">
    <location>
        <begin position="170"/>
        <end position="218"/>
    </location>
</feature>
<evidence type="ECO:0000256" key="1">
    <source>
        <dbReference type="SAM" id="Coils"/>
    </source>
</evidence>
<feature type="compositionally biased region" description="Gly residues" evidence="2">
    <location>
        <begin position="272"/>
        <end position="286"/>
    </location>
</feature>
<feature type="region of interest" description="Disordered" evidence="2">
    <location>
        <begin position="686"/>
        <end position="711"/>
    </location>
</feature>
<name>A0A2P6U361_CHLSO</name>
<feature type="domain" description="SAM" evidence="3">
    <location>
        <begin position="52"/>
        <end position="116"/>
    </location>
</feature>
<proteinExistence type="predicted"/>
<dbReference type="OrthoDB" id="512447at2759"/>
<feature type="compositionally biased region" description="Polar residues" evidence="2">
    <location>
        <begin position="8"/>
        <end position="24"/>
    </location>
</feature>
<gene>
    <name evidence="4" type="ORF">C2E21_1019</name>
</gene>
<dbReference type="Pfam" id="PF00536">
    <property type="entry name" value="SAM_1"/>
    <property type="match status" value="1"/>
</dbReference>
<evidence type="ECO:0000313" key="4">
    <source>
        <dbReference type="EMBL" id="PRW60747.1"/>
    </source>
</evidence>
<feature type="compositionally biased region" description="Low complexity" evidence="2">
    <location>
        <begin position="255"/>
        <end position="271"/>
    </location>
</feature>
<accession>A0A2P6U361</accession>
<evidence type="ECO:0000256" key="2">
    <source>
        <dbReference type="SAM" id="MobiDB-lite"/>
    </source>
</evidence>
<keyword evidence="4" id="KW-0969">Cilium</keyword>
<reference evidence="4 5" key="1">
    <citation type="journal article" date="2018" name="Plant J.">
        <title>Genome sequences of Chlorella sorokiniana UTEX 1602 and Micractinium conductrix SAG 241.80: implications to maltose excretion by a green alga.</title>
        <authorList>
            <person name="Arriola M.B."/>
            <person name="Velmurugan N."/>
            <person name="Zhang Y."/>
            <person name="Plunkett M.H."/>
            <person name="Hondzo H."/>
            <person name="Barney B.M."/>
        </authorList>
    </citation>
    <scope>NUCLEOTIDE SEQUENCE [LARGE SCALE GENOMIC DNA]</scope>
    <source>
        <strain evidence="5">UTEX 1602</strain>
    </source>
</reference>
<comment type="caution">
    <text evidence="4">The sequence shown here is derived from an EMBL/GenBank/DDBJ whole genome shotgun (WGS) entry which is preliminary data.</text>
</comment>
<protein>
    <submittedName>
        <fullName evidence="4">Flagellar associated</fullName>
    </submittedName>
</protein>
<dbReference type="EMBL" id="LHPG02000002">
    <property type="protein sequence ID" value="PRW60747.1"/>
    <property type="molecule type" value="Genomic_DNA"/>
</dbReference>
<dbReference type="SUPFAM" id="SSF47769">
    <property type="entry name" value="SAM/Pointed domain"/>
    <property type="match status" value="1"/>
</dbReference>
<evidence type="ECO:0000259" key="3">
    <source>
        <dbReference type="PROSITE" id="PS50105"/>
    </source>
</evidence>
<dbReference type="STRING" id="3076.A0A2P6U361"/>
<dbReference type="InterPro" id="IPR001660">
    <property type="entry name" value="SAM"/>
</dbReference>
<evidence type="ECO:0000313" key="5">
    <source>
        <dbReference type="Proteomes" id="UP000239899"/>
    </source>
</evidence>
<feature type="region of interest" description="Disordered" evidence="2">
    <location>
        <begin position="251"/>
        <end position="296"/>
    </location>
</feature>
<dbReference type="SMART" id="SM00454">
    <property type="entry name" value="SAM"/>
    <property type="match status" value="1"/>
</dbReference>